<keyword evidence="1" id="KW-0732">Signal</keyword>
<reference evidence="2 5" key="2">
    <citation type="submission" date="2020-08" db="EMBL/GenBank/DDBJ databases">
        <title>Genome public.</title>
        <authorList>
            <person name="Liu C."/>
            <person name="Sun Q."/>
        </authorList>
    </citation>
    <scope>NUCLEOTIDE SEQUENCE [LARGE SCALE GENOMIC DNA]</scope>
    <source>
        <strain evidence="2 5">426_9</strain>
    </source>
</reference>
<gene>
    <name evidence="3" type="ORF">DWU89_12305</name>
    <name evidence="2" type="ORF">H8784_11985</name>
</gene>
<evidence type="ECO:0000256" key="1">
    <source>
        <dbReference type="SAM" id="SignalP"/>
    </source>
</evidence>
<proteinExistence type="predicted"/>
<dbReference type="Proteomes" id="UP000629596">
    <property type="component" value="Unassembled WGS sequence"/>
</dbReference>
<reference evidence="3 4" key="1">
    <citation type="submission" date="2018-07" db="EMBL/GenBank/DDBJ databases">
        <title>Parabacteroides acidifaciens nov. sp., isolated from human feces.</title>
        <authorList>
            <person name="Wang Y.J."/>
        </authorList>
    </citation>
    <scope>NUCLEOTIDE SEQUENCE [LARGE SCALE GENOMIC DNA]</scope>
    <source>
        <strain evidence="3 4">426-9</strain>
    </source>
</reference>
<name>A0A3D8HD68_9BACT</name>
<accession>A0A3D8HD68</accession>
<dbReference type="EMBL" id="QREV01000028">
    <property type="protein sequence ID" value="RDU48841.1"/>
    <property type="molecule type" value="Genomic_DNA"/>
</dbReference>
<keyword evidence="5" id="KW-1185">Reference proteome</keyword>
<comment type="caution">
    <text evidence="3">The sequence shown here is derived from an EMBL/GenBank/DDBJ whole genome shotgun (WGS) entry which is preliminary data.</text>
</comment>
<dbReference type="RefSeq" id="WP_115499934.1">
    <property type="nucleotide sequence ID" value="NZ_JACRTI010000028.1"/>
</dbReference>
<protein>
    <recommendedName>
        <fullName evidence="6">Outer membrane protein beta-barrel domain-containing protein</fullName>
    </recommendedName>
</protein>
<feature type="signal peptide" evidence="1">
    <location>
        <begin position="1"/>
        <end position="20"/>
    </location>
</feature>
<dbReference type="Proteomes" id="UP000256321">
    <property type="component" value="Unassembled WGS sequence"/>
</dbReference>
<evidence type="ECO:0000313" key="2">
    <source>
        <dbReference type="EMBL" id="MBC8602428.1"/>
    </source>
</evidence>
<feature type="chain" id="PRO_5017735085" description="Outer membrane protein beta-barrel domain-containing protein" evidence="1">
    <location>
        <begin position="21"/>
        <end position="236"/>
    </location>
</feature>
<evidence type="ECO:0000313" key="4">
    <source>
        <dbReference type="Proteomes" id="UP000256321"/>
    </source>
</evidence>
<evidence type="ECO:0008006" key="6">
    <source>
        <dbReference type="Google" id="ProtNLM"/>
    </source>
</evidence>
<sequence length="236" mass="26673">MKRILLFICLVLSAVRFGQAQSLTVEYNIGHGSYQMSEMKDRLKDLALPVVNAQTTDKFPGYVTQDTRIGIEWKRNHAGVLFNYMNTAGKKGVADYSGHCNYELHNKGYKLGAFYRFRLTKEELGIFTFEPYVQLSSGVVLTRGKELYSLFIESAPESSNQSKNKYSGTNIFLEPTFGIKFGLCRNIALNLSVGYEWDAVKEDCQLGNPKSPLPVEVDWSGYRAQAGLVFYLNLKK</sequence>
<dbReference type="AlphaFoldDB" id="A0A3D8HD68"/>
<evidence type="ECO:0000313" key="5">
    <source>
        <dbReference type="Proteomes" id="UP000629596"/>
    </source>
</evidence>
<organism evidence="3 4">
    <name type="scientific">Parabacteroides acidifaciens</name>
    <dbReference type="NCBI Taxonomy" id="2290935"/>
    <lineage>
        <taxon>Bacteria</taxon>
        <taxon>Pseudomonadati</taxon>
        <taxon>Bacteroidota</taxon>
        <taxon>Bacteroidia</taxon>
        <taxon>Bacteroidales</taxon>
        <taxon>Tannerellaceae</taxon>
        <taxon>Parabacteroides</taxon>
    </lineage>
</organism>
<dbReference type="EMBL" id="JACRTI010000028">
    <property type="protein sequence ID" value="MBC8602428.1"/>
    <property type="molecule type" value="Genomic_DNA"/>
</dbReference>
<evidence type="ECO:0000313" key="3">
    <source>
        <dbReference type="EMBL" id="RDU48841.1"/>
    </source>
</evidence>